<dbReference type="RefSeq" id="WP_183663024.1">
    <property type="nucleotide sequence ID" value="NZ_BAAARH010000009.1"/>
</dbReference>
<organism evidence="1 2">
    <name type="scientific">Neomicrococcus aestuarii</name>
    <dbReference type="NCBI Taxonomy" id="556325"/>
    <lineage>
        <taxon>Bacteria</taxon>
        <taxon>Bacillati</taxon>
        <taxon>Actinomycetota</taxon>
        <taxon>Actinomycetes</taxon>
        <taxon>Micrococcales</taxon>
        <taxon>Micrococcaceae</taxon>
        <taxon>Neomicrococcus</taxon>
    </lineage>
</organism>
<gene>
    <name evidence="1" type="ORF">HD598_000147</name>
</gene>
<evidence type="ECO:0000313" key="2">
    <source>
        <dbReference type="Proteomes" id="UP000580797"/>
    </source>
</evidence>
<accession>A0A7W8WYP3</accession>
<dbReference type="Proteomes" id="UP000580797">
    <property type="component" value="Unassembled WGS sequence"/>
</dbReference>
<protein>
    <recommendedName>
        <fullName evidence="3">Glycosyltransferase</fullName>
    </recommendedName>
</protein>
<evidence type="ECO:0000313" key="1">
    <source>
        <dbReference type="EMBL" id="MBB5511460.1"/>
    </source>
</evidence>
<dbReference type="AlphaFoldDB" id="A0A7W8WYP3"/>
<sequence length="354" mass="39893">MARLVHSEVGLQSTLDVISVGYGMRGWGPITQLAKLAADIFSSDLTVVPGRQSLPRHFWVRSGMPRSISRERGKNALLIVGVPGQLYALLENPLWLGKYDHVAVWVIDSFWNERIPKVLRGTRRIDWIWVTDSNDVADWQKFFGSRVGVLPWGADTKAITSDYPLCSKNIDLLRIGRQPIAYEDDELTQADASKLGVLFAGRPSFGSNEDESNQNLHSALSESKSVLAFSNIYDTTTYTHPTKEYVTGRWMDSLAHGAAVAGVLPNTETARSLVPPIGRIPLDPRDRGNGLRSVREWVQDWQVETSIEIRKFAIENLDWRHRLSAVDRHFGLHSDRLANEVLELERISENLDIR</sequence>
<comment type="caution">
    <text evidence="1">The sequence shown here is derived from an EMBL/GenBank/DDBJ whole genome shotgun (WGS) entry which is preliminary data.</text>
</comment>
<name>A0A7W8WYP3_9MICC</name>
<proteinExistence type="predicted"/>
<reference evidence="1 2" key="1">
    <citation type="submission" date="2020-08" db="EMBL/GenBank/DDBJ databases">
        <title>Sequencing the genomes of 1000 actinobacteria strains.</title>
        <authorList>
            <person name="Klenk H.-P."/>
        </authorList>
    </citation>
    <scope>NUCLEOTIDE SEQUENCE [LARGE SCALE GENOMIC DNA]</scope>
    <source>
        <strain evidence="1 2">DSM 105783</strain>
    </source>
</reference>
<evidence type="ECO:0008006" key="3">
    <source>
        <dbReference type="Google" id="ProtNLM"/>
    </source>
</evidence>
<dbReference type="EMBL" id="JACHDR010000001">
    <property type="protein sequence ID" value="MBB5511460.1"/>
    <property type="molecule type" value="Genomic_DNA"/>
</dbReference>